<evidence type="ECO:0000313" key="6">
    <source>
        <dbReference type="EMBL" id="CAF2967717.1"/>
    </source>
</evidence>
<sequence>MPPYFFFFSSSSAIAVPSEFLLHILITFSINTTSHRPITAATTTAAAATTPYYSLQATTPPVDRRSGVRMMKWIHSLSSSAFSSSAASLSVFLIRCLILATAYDERFVSQLLSNRSVIENGGSLNGTSLQKLANWTAWKLKDALAHNHCGYIHSDFQAPNVEPAFREVMLGHKHGGTATGTCGTVSWQIEHLDTRLIVMWSVPFNFNLHDSYFAVGMIFNRGRFTSSSYWFNQMYYSEKGPYKRGSGGQSVTFQNSAVLVHGYMEPSSYHPLVNISVIPQVRYKLAPQIWKKLYTADRFKYTGSGNKRTLCNGILPGSSGPFAITVGISISLCVISNVYSGTLL</sequence>
<evidence type="ECO:0000256" key="2">
    <source>
        <dbReference type="ARBA" id="ARBA00004532"/>
    </source>
</evidence>
<dbReference type="PANTHER" id="PTHR40388:SF1">
    <property type="entry name" value="BRYOPORIN"/>
    <property type="match status" value="1"/>
</dbReference>
<dbReference type="Proteomes" id="UP000675881">
    <property type="component" value="Chromosome 6"/>
</dbReference>
<dbReference type="PANTHER" id="PTHR40388">
    <property type="entry name" value="BRYOPORIN"/>
    <property type="match status" value="1"/>
</dbReference>
<keyword evidence="4" id="KW-1053">Target membrane</keyword>
<keyword evidence="5" id="KW-0166">Nematocyst</keyword>
<dbReference type="GO" id="GO:0015267">
    <property type="term" value="F:channel activity"/>
    <property type="evidence" value="ECO:0007669"/>
    <property type="project" value="InterPro"/>
</dbReference>
<dbReference type="GO" id="GO:0044218">
    <property type="term" value="C:other organism cell membrane"/>
    <property type="evidence" value="ECO:0007669"/>
    <property type="project" value="UniProtKB-KW"/>
</dbReference>
<evidence type="ECO:0000256" key="1">
    <source>
        <dbReference type="ARBA" id="ARBA00004175"/>
    </source>
</evidence>
<comment type="subcellular location">
    <subcellularLocation>
        <location evidence="2">Nematocyst</location>
    </subcellularLocation>
    <subcellularLocation>
        <location evidence="1">Target cell membrane</location>
    </subcellularLocation>
</comment>
<dbReference type="GO" id="GO:0051715">
    <property type="term" value="P:cytolysis in another organism"/>
    <property type="evidence" value="ECO:0007669"/>
    <property type="project" value="InterPro"/>
</dbReference>
<organism evidence="6 7">
    <name type="scientific">Lepeophtheirus salmonis</name>
    <name type="common">Salmon louse</name>
    <name type="synonym">Caligus salmonis</name>
    <dbReference type="NCBI Taxonomy" id="72036"/>
    <lineage>
        <taxon>Eukaryota</taxon>
        <taxon>Metazoa</taxon>
        <taxon>Ecdysozoa</taxon>
        <taxon>Arthropoda</taxon>
        <taxon>Crustacea</taxon>
        <taxon>Multicrustacea</taxon>
        <taxon>Hexanauplia</taxon>
        <taxon>Copepoda</taxon>
        <taxon>Siphonostomatoida</taxon>
        <taxon>Caligidae</taxon>
        <taxon>Lepeophtheirus</taxon>
    </lineage>
</organism>
<dbReference type="InterPro" id="IPR015926">
    <property type="entry name" value="Cytolysin/lectin"/>
</dbReference>
<reference evidence="6" key="1">
    <citation type="submission" date="2021-02" db="EMBL/GenBank/DDBJ databases">
        <authorList>
            <person name="Bekaert M."/>
        </authorList>
    </citation>
    <scope>NUCLEOTIDE SEQUENCE</scope>
    <source>
        <strain evidence="6">IoA-00</strain>
    </source>
</reference>
<dbReference type="InterPro" id="IPR009104">
    <property type="entry name" value="Anemon_actinoporin-like"/>
</dbReference>
<accession>A0A7R8HB33</accession>
<dbReference type="OrthoDB" id="6364766at2759"/>
<dbReference type="AlphaFoldDB" id="A0A7R8HB33"/>
<evidence type="ECO:0000256" key="5">
    <source>
        <dbReference type="ARBA" id="ARBA00023331"/>
    </source>
</evidence>
<dbReference type="EMBL" id="HG994585">
    <property type="protein sequence ID" value="CAF2967717.1"/>
    <property type="molecule type" value="Genomic_DNA"/>
</dbReference>
<evidence type="ECO:0000256" key="4">
    <source>
        <dbReference type="ARBA" id="ARBA00023298"/>
    </source>
</evidence>
<evidence type="ECO:0000256" key="3">
    <source>
        <dbReference type="ARBA" id="ARBA00022537"/>
    </source>
</evidence>
<dbReference type="GO" id="GO:0006812">
    <property type="term" value="P:monoatomic cation transport"/>
    <property type="evidence" value="ECO:0007669"/>
    <property type="project" value="InterPro"/>
</dbReference>
<dbReference type="Gene3D" id="2.60.270.20">
    <property type="entry name" value="Cytolysin/lectin"/>
    <property type="match status" value="1"/>
</dbReference>
<dbReference type="SUPFAM" id="SSF63724">
    <property type="entry name" value="Cytolysin/lectin"/>
    <property type="match status" value="1"/>
</dbReference>
<name>A0A7R8HB33_LEPSM</name>
<dbReference type="InterPro" id="IPR050677">
    <property type="entry name" value="Actinoporin_PFT"/>
</dbReference>
<keyword evidence="4" id="KW-0472">Membrane</keyword>
<protein>
    <submittedName>
        <fullName evidence="6">(salmon louse) hypothetical protein</fullName>
    </submittedName>
</protein>
<dbReference type="GO" id="GO:0046930">
    <property type="term" value="C:pore complex"/>
    <property type="evidence" value="ECO:0007669"/>
    <property type="project" value="InterPro"/>
</dbReference>
<dbReference type="GO" id="GO:0042151">
    <property type="term" value="C:nematocyst"/>
    <property type="evidence" value="ECO:0007669"/>
    <property type="project" value="UniProtKB-SubCell"/>
</dbReference>
<dbReference type="Pfam" id="PF06369">
    <property type="entry name" value="Anemone_cytotox"/>
    <property type="match status" value="1"/>
</dbReference>
<dbReference type="GO" id="GO:0046931">
    <property type="term" value="P:pore complex assembly"/>
    <property type="evidence" value="ECO:0007669"/>
    <property type="project" value="InterPro"/>
</dbReference>
<gene>
    <name evidence="6" type="ORF">LSAA_11152</name>
</gene>
<keyword evidence="3" id="KW-1052">Target cell membrane</keyword>
<keyword evidence="7" id="KW-1185">Reference proteome</keyword>
<evidence type="ECO:0000313" key="7">
    <source>
        <dbReference type="Proteomes" id="UP000675881"/>
    </source>
</evidence>
<proteinExistence type="predicted"/>